<gene>
    <name evidence="2" type="ORF">ENS59_06530</name>
</gene>
<dbReference type="AlphaFoldDB" id="A0A7C3ECZ2"/>
<dbReference type="EMBL" id="DSVL01000201">
    <property type="protein sequence ID" value="HFH29154.1"/>
    <property type="molecule type" value="Genomic_DNA"/>
</dbReference>
<organism evidence="2">
    <name type="scientific">Gracilinema caldarium</name>
    <dbReference type="NCBI Taxonomy" id="215591"/>
    <lineage>
        <taxon>Bacteria</taxon>
        <taxon>Pseudomonadati</taxon>
        <taxon>Spirochaetota</taxon>
        <taxon>Spirochaetia</taxon>
        <taxon>Spirochaetales</taxon>
        <taxon>Breznakiellaceae</taxon>
        <taxon>Gracilinema</taxon>
    </lineage>
</organism>
<dbReference type="Pfam" id="PF16868">
    <property type="entry name" value="NMT1_3"/>
    <property type="match status" value="1"/>
</dbReference>
<dbReference type="Gene3D" id="3.40.190.10">
    <property type="entry name" value="Periplasmic binding protein-like II"/>
    <property type="match status" value="2"/>
</dbReference>
<dbReference type="PANTHER" id="PTHR42941">
    <property type="entry name" value="SLL1037 PROTEIN"/>
    <property type="match status" value="1"/>
</dbReference>
<sequence length="317" mass="33690">MEGFMKRTMLSVLIGLMVLGGTAFAQQKFIAIGTGGAAGTYYPLGGAMAEIWNKNIKGMNATAQTTGASVANINLLRENKVDIIFVQNDVAFYALNGTELLKDKAFKDLRGMACLYDETVQLVALADSGIKTVADLKGKRVSVGAAGSGVEANARQILEAAGLTYDDIKVQYLSFAESASNLKDGNIDAAFTTAGYPTAAIQDLGASRKITIVPVDGAVADKLMKKWSFYTVTTIPANTYQGVTTDVKTVSVKSMLAVSSKLPADTVYELLKTMYANTDRLVAAHKQGANIKIETAKAGMSIPLHPGAEKFFAEMKK</sequence>
<dbReference type="CDD" id="cd13567">
    <property type="entry name" value="PBP2_TtGluBP"/>
    <property type="match status" value="1"/>
</dbReference>
<accession>A0A7C3ECZ2</accession>
<dbReference type="InterPro" id="IPR011852">
    <property type="entry name" value="TRAP_TAXI"/>
</dbReference>
<proteinExistence type="predicted"/>
<dbReference type="SUPFAM" id="SSF53850">
    <property type="entry name" value="Periplasmic binding protein-like II"/>
    <property type="match status" value="1"/>
</dbReference>
<evidence type="ECO:0000256" key="1">
    <source>
        <dbReference type="SAM" id="SignalP"/>
    </source>
</evidence>
<dbReference type="PANTHER" id="PTHR42941:SF1">
    <property type="entry name" value="SLL1037 PROTEIN"/>
    <property type="match status" value="1"/>
</dbReference>
<feature type="signal peptide" evidence="1">
    <location>
        <begin position="1"/>
        <end position="25"/>
    </location>
</feature>
<name>A0A7C3ECZ2_9SPIR</name>
<comment type="caution">
    <text evidence="2">The sequence shown here is derived from an EMBL/GenBank/DDBJ whole genome shotgun (WGS) entry which is preliminary data.</text>
</comment>
<evidence type="ECO:0000313" key="2">
    <source>
        <dbReference type="EMBL" id="HFH29154.1"/>
    </source>
</evidence>
<reference evidence="2" key="1">
    <citation type="journal article" date="2020" name="mSystems">
        <title>Genome- and Community-Level Interaction Insights into Carbon Utilization and Element Cycling Functions of Hydrothermarchaeota in Hydrothermal Sediment.</title>
        <authorList>
            <person name="Zhou Z."/>
            <person name="Liu Y."/>
            <person name="Xu W."/>
            <person name="Pan J."/>
            <person name="Luo Z.H."/>
            <person name="Li M."/>
        </authorList>
    </citation>
    <scope>NUCLEOTIDE SEQUENCE [LARGE SCALE GENOMIC DNA]</scope>
    <source>
        <strain evidence="2">SpSt-503</strain>
    </source>
</reference>
<protein>
    <submittedName>
        <fullName evidence="2">TAXI family TRAP transporter solute-binding subunit</fullName>
    </submittedName>
</protein>
<dbReference type="NCBIfam" id="TIGR02122">
    <property type="entry name" value="TRAP_TAXI"/>
    <property type="match status" value="1"/>
</dbReference>
<feature type="chain" id="PRO_5027557730" evidence="1">
    <location>
        <begin position="26"/>
        <end position="317"/>
    </location>
</feature>
<keyword evidence="1" id="KW-0732">Signal</keyword>